<dbReference type="GO" id="GO:0005509">
    <property type="term" value="F:calcium ion binding"/>
    <property type="evidence" value="ECO:0007669"/>
    <property type="project" value="InterPro"/>
</dbReference>
<feature type="compositionally biased region" description="Basic residues" evidence="2">
    <location>
        <begin position="423"/>
        <end position="446"/>
    </location>
</feature>
<evidence type="ECO:0000313" key="4">
    <source>
        <dbReference type="EMBL" id="CAH0371066.1"/>
    </source>
</evidence>
<dbReference type="PROSITE" id="PS00018">
    <property type="entry name" value="EF_HAND_1"/>
    <property type="match status" value="3"/>
</dbReference>
<feature type="compositionally biased region" description="Polar residues" evidence="2">
    <location>
        <begin position="762"/>
        <end position="772"/>
    </location>
</feature>
<feature type="region of interest" description="Disordered" evidence="2">
    <location>
        <begin position="396"/>
        <end position="450"/>
    </location>
</feature>
<keyword evidence="5" id="KW-1185">Reference proteome</keyword>
<feature type="region of interest" description="Disordered" evidence="2">
    <location>
        <begin position="756"/>
        <end position="792"/>
    </location>
</feature>
<dbReference type="InterPro" id="IPR002048">
    <property type="entry name" value="EF_hand_dom"/>
</dbReference>
<dbReference type="Pfam" id="PF13202">
    <property type="entry name" value="EF-hand_5"/>
    <property type="match status" value="1"/>
</dbReference>
<evidence type="ECO:0000259" key="3">
    <source>
        <dbReference type="PROSITE" id="PS50222"/>
    </source>
</evidence>
<evidence type="ECO:0000256" key="1">
    <source>
        <dbReference type="ARBA" id="ARBA00022837"/>
    </source>
</evidence>
<accession>A0A8J2X209</accession>
<dbReference type="OrthoDB" id="10688371at2759"/>
<dbReference type="Proteomes" id="UP000789595">
    <property type="component" value="Unassembled WGS sequence"/>
</dbReference>
<organism evidence="4 5">
    <name type="scientific">Pelagomonas calceolata</name>
    <dbReference type="NCBI Taxonomy" id="35677"/>
    <lineage>
        <taxon>Eukaryota</taxon>
        <taxon>Sar</taxon>
        <taxon>Stramenopiles</taxon>
        <taxon>Ochrophyta</taxon>
        <taxon>Pelagophyceae</taxon>
        <taxon>Pelagomonadales</taxon>
        <taxon>Pelagomonadaceae</taxon>
        <taxon>Pelagomonas</taxon>
    </lineage>
</organism>
<dbReference type="PROSITE" id="PS50222">
    <property type="entry name" value="EF_HAND_2"/>
    <property type="match status" value="1"/>
</dbReference>
<dbReference type="AlphaFoldDB" id="A0A8J2X209"/>
<feature type="domain" description="EF-hand" evidence="3">
    <location>
        <begin position="294"/>
        <end position="329"/>
    </location>
</feature>
<protein>
    <recommendedName>
        <fullName evidence="3">EF-hand domain-containing protein</fullName>
    </recommendedName>
</protein>
<evidence type="ECO:0000256" key="2">
    <source>
        <dbReference type="SAM" id="MobiDB-lite"/>
    </source>
</evidence>
<keyword evidence="1" id="KW-0106">Calcium</keyword>
<evidence type="ECO:0000313" key="5">
    <source>
        <dbReference type="Proteomes" id="UP000789595"/>
    </source>
</evidence>
<dbReference type="Gene3D" id="1.10.238.10">
    <property type="entry name" value="EF-hand"/>
    <property type="match status" value="1"/>
</dbReference>
<comment type="caution">
    <text evidence="4">The sequence shown here is derived from an EMBL/GenBank/DDBJ whole genome shotgun (WGS) entry which is preliminary data.</text>
</comment>
<feature type="compositionally biased region" description="Basic residues" evidence="2">
    <location>
        <begin position="174"/>
        <end position="197"/>
    </location>
</feature>
<dbReference type="CDD" id="cd00051">
    <property type="entry name" value="EFh"/>
    <property type="match status" value="1"/>
</dbReference>
<reference evidence="4" key="1">
    <citation type="submission" date="2021-11" db="EMBL/GenBank/DDBJ databases">
        <authorList>
            <consortium name="Genoscope - CEA"/>
            <person name="William W."/>
        </authorList>
    </citation>
    <scope>NUCLEOTIDE SEQUENCE</scope>
</reference>
<dbReference type="InterPro" id="IPR011992">
    <property type="entry name" value="EF-hand-dom_pair"/>
</dbReference>
<dbReference type="EMBL" id="CAKKNE010000003">
    <property type="protein sequence ID" value="CAH0371066.1"/>
    <property type="molecule type" value="Genomic_DNA"/>
</dbReference>
<gene>
    <name evidence="4" type="ORF">PECAL_3P09890</name>
</gene>
<proteinExistence type="predicted"/>
<dbReference type="SUPFAM" id="SSF47473">
    <property type="entry name" value="EF-hand"/>
    <property type="match status" value="2"/>
</dbReference>
<feature type="region of interest" description="Disordered" evidence="2">
    <location>
        <begin position="154"/>
        <end position="226"/>
    </location>
</feature>
<dbReference type="InterPro" id="IPR018247">
    <property type="entry name" value="EF_Hand_1_Ca_BS"/>
</dbReference>
<sequence length="844" mass="94148">MPLQADLDGDGIVTADEMALALKLDHEGDGVIDVDLDLDGDGIVTAAEMKLALKADKDGDGLITTEELLKARDAPATPADRRHAALLAARVASSLKSTEAEEQSWAVDDVAEPLASLFFKKRDRQLLVSLQQREERRRRAEELARAAAKIMEDEAAAARQQREAAMTSAERLMRGGKKKKKKTSIRRKSSSRKKKGSPPRPPPIETSIQPVQKKLPSPLARDRARKAKTWGKAATTLLERFDSDVLMVEDEYGELRLTPEMRVKVDELFVEIGGGPDIDAKSFRGALVHLGIVVSDGEAASMFEAADSDGGGTLDRDEFADTIAGVLAPLVELRRESVQPSIVLPEMSSILSLQSLQTDILQEVLDRDDSVAQFVHHASEEFRRVESERQAELFDKFKWKRPPTPAPVPAPVVVEEAPPPKRQEKKKPAPRQKNDKKPKKRPRRSPWHLYEKLRPVLRPHASDELGKAYMEHHTHLDAELRLIQDELRSRLAPATEDEWRTASGFHNTGADLAALGKKASKWSQRFRGMGSLRRNEDGTVSSHAKAEAAAGIVRERFPLRQAFSPRRLVQSSERDACFRKFSSINCEEPFTRNGREARLLRRCGRIDDLEKALQGFDIVYRGQLSSVKLAEALREVLKDVDDEPDPFYDDIEGIHFKLEDVDTETVDGICKKLSGEDKPKTPSLYWICECGMARNLQNQETCSKCHAPRHSPLSDFVDLVQSTKAFYAVQPLKQALDNALLVPMDRPGPLCWANLTRPGDGLSQNPGPKNTWRSSGKKKKKRRRRRSKEKLPKRREFTLGDESAMKLRGEFSVDGADSLENRMMAMGPVASVADMSGALSPLTP</sequence>
<dbReference type="SMART" id="SM00054">
    <property type="entry name" value="EFh"/>
    <property type="match status" value="2"/>
</dbReference>
<feature type="compositionally biased region" description="Basic residues" evidence="2">
    <location>
        <begin position="775"/>
        <end position="792"/>
    </location>
</feature>
<name>A0A8J2X209_9STRA</name>